<keyword evidence="1" id="KW-1133">Transmembrane helix</keyword>
<sequence length="70" mass="9019">MKTIIKYYLIFTTICILFTIYFFFSNDYFYRYPYYDTYYHINYFYFSLLFLLIGSLVFLMLFFLNRKYRK</sequence>
<accession>A0A2V4BNP9</accession>
<gene>
    <name evidence="2" type="ORF">DMB65_13880</name>
</gene>
<proteinExistence type="predicted"/>
<evidence type="ECO:0000313" key="2">
    <source>
        <dbReference type="EMBL" id="PXY40152.1"/>
    </source>
</evidence>
<dbReference type="EMBL" id="QJHK01000012">
    <property type="protein sequence ID" value="PXY40152.1"/>
    <property type="molecule type" value="Genomic_DNA"/>
</dbReference>
<evidence type="ECO:0000256" key="1">
    <source>
        <dbReference type="SAM" id="Phobius"/>
    </source>
</evidence>
<comment type="caution">
    <text evidence="2">The sequence shown here is derived from an EMBL/GenBank/DDBJ whole genome shotgun (WGS) entry which is preliminary data.</text>
</comment>
<evidence type="ECO:0000313" key="3">
    <source>
        <dbReference type="Proteomes" id="UP000247903"/>
    </source>
</evidence>
<keyword evidence="1" id="KW-0472">Membrane</keyword>
<feature type="transmembrane region" description="Helical" evidence="1">
    <location>
        <begin position="7"/>
        <end position="24"/>
    </location>
</feature>
<keyword evidence="3" id="KW-1185">Reference proteome</keyword>
<dbReference type="AlphaFoldDB" id="A0A2V4BNP9"/>
<feature type="transmembrane region" description="Helical" evidence="1">
    <location>
        <begin position="44"/>
        <end position="64"/>
    </location>
</feature>
<keyword evidence="1" id="KW-0812">Transmembrane</keyword>
<reference evidence="2 3" key="1">
    <citation type="submission" date="2018-05" db="EMBL/GenBank/DDBJ databases">
        <title>Flavobacterium sp. strain IMCC34759, incomplete genome.</title>
        <authorList>
            <person name="Joung Y."/>
            <person name="Cho J."/>
        </authorList>
    </citation>
    <scope>NUCLEOTIDE SEQUENCE [LARGE SCALE GENOMIC DNA]</scope>
    <source>
        <strain evidence="2 3">IMCC34759</strain>
    </source>
</reference>
<organism evidence="2 3">
    <name type="scientific">Flavobacterium cheongpyeongense</name>
    <dbReference type="NCBI Taxonomy" id="2212651"/>
    <lineage>
        <taxon>Bacteria</taxon>
        <taxon>Pseudomonadati</taxon>
        <taxon>Bacteroidota</taxon>
        <taxon>Flavobacteriia</taxon>
        <taxon>Flavobacteriales</taxon>
        <taxon>Flavobacteriaceae</taxon>
        <taxon>Flavobacterium</taxon>
    </lineage>
</organism>
<protein>
    <submittedName>
        <fullName evidence="2">Uncharacterized protein</fullName>
    </submittedName>
</protein>
<name>A0A2V4BNP9_9FLAO</name>
<dbReference type="Proteomes" id="UP000247903">
    <property type="component" value="Unassembled WGS sequence"/>
</dbReference>